<evidence type="ECO:0000313" key="1">
    <source>
        <dbReference type="EMBL" id="OIW22222.1"/>
    </source>
</evidence>
<dbReference type="InParanoid" id="A0A1J7I3W9"/>
<protein>
    <submittedName>
        <fullName evidence="1">Uncharacterized protein</fullName>
    </submittedName>
</protein>
<organism evidence="1 2">
    <name type="scientific">Coniochaeta ligniaria NRRL 30616</name>
    <dbReference type="NCBI Taxonomy" id="1408157"/>
    <lineage>
        <taxon>Eukaryota</taxon>
        <taxon>Fungi</taxon>
        <taxon>Dikarya</taxon>
        <taxon>Ascomycota</taxon>
        <taxon>Pezizomycotina</taxon>
        <taxon>Sordariomycetes</taxon>
        <taxon>Sordariomycetidae</taxon>
        <taxon>Coniochaetales</taxon>
        <taxon>Coniochaetaceae</taxon>
        <taxon>Coniochaeta</taxon>
    </lineage>
</organism>
<accession>A0A1J7I3W9</accession>
<reference evidence="1 2" key="1">
    <citation type="submission" date="2016-10" db="EMBL/GenBank/DDBJ databases">
        <title>Draft genome sequence of Coniochaeta ligniaria NRRL30616, a lignocellulolytic fungus for bioabatement of inhibitors in plant biomass hydrolysates.</title>
        <authorList>
            <consortium name="DOE Joint Genome Institute"/>
            <person name="Jimenez D.J."/>
            <person name="Hector R.E."/>
            <person name="Riley R."/>
            <person name="Sun H."/>
            <person name="Grigoriev I.V."/>
            <person name="Van Elsas J.D."/>
            <person name="Nichols N.N."/>
        </authorList>
    </citation>
    <scope>NUCLEOTIDE SEQUENCE [LARGE SCALE GENOMIC DNA]</scope>
    <source>
        <strain evidence="1 2">NRRL 30616</strain>
    </source>
</reference>
<keyword evidence="2" id="KW-1185">Reference proteome</keyword>
<dbReference type="Proteomes" id="UP000182658">
    <property type="component" value="Unassembled WGS sequence"/>
</dbReference>
<evidence type="ECO:0000313" key="2">
    <source>
        <dbReference type="Proteomes" id="UP000182658"/>
    </source>
</evidence>
<dbReference type="AlphaFoldDB" id="A0A1J7I3W9"/>
<sequence length="113" mass="11984">MVSIGADADPLAVMDSSCRVMGMEGLCISSKPLPCYRSWAHSSWSLEDGLFGEGYCHAELGAGRRIRTEVKGDTWLGQATQRATADPRETTTNLRGHAWSRGIGVSAGDLGAG</sequence>
<dbReference type="EMBL" id="KV875134">
    <property type="protein sequence ID" value="OIW22222.1"/>
    <property type="molecule type" value="Genomic_DNA"/>
</dbReference>
<name>A0A1J7I3W9_9PEZI</name>
<proteinExistence type="predicted"/>
<gene>
    <name evidence="1" type="ORF">CONLIGDRAFT_319458</name>
</gene>